<sequence>MEIYKSETTGKYFIERIDGDQNKYFGKVTSYSDYIFIIMNSNTFIHERHFISRIKDIKKKLKNPQYKIYELHFISTCISFNKEPIALFKRFQIAKRKNFLFDSISLPIDSDEIPISIIKQLEDVESNRIDYS</sequence>
<evidence type="ECO:0000313" key="2">
    <source>
        <dbReference type="Proteomes" id="UP000445309"/>
    </source>
</evidence>
<accession>A0A6N4XNZ5</accession>
<dbReference type="RefSeq" id="WP_228453901.1">
    <property type="nucleotide sequence ID" value="NZ_CACVBY010000009.1"/>
</dbReference>
<dbReference type="Proteomes" id="UP000445309">
    <property type="component" value="Unassembled WGS sequence"/>
</dbReference>
<reference evidence="1 2" key="1">
    <citation type="submission" date="2020-01" db="EMBL/GenBank/DDBJ databases">
        <authorList>
            <person name="Rodrigo-Torres L."/>
            <person name="Arahal R. D."/>
            <person name="Lucena T."/>
        </authorList>
    </citation>
    <scope>NUCLEOTIDE SEQUENCE [LARGE SCALE GENOMIC DNA]</scope>
    <source>
        <strain evidence="1 2">CECT 9393</strain>
    </source>
</reference>
<name>A0A6N4XNZ5_9FLAO</name>
<evidence type="ECO:0000313" key="1">
    <source>
        <dbReference type="EMBL" id="CAA7386381.1"/>
    </source>
</evidence>
<dbReference type="AlphaFoldDB" id="A0A6N4XNZ5"/>
<proteinExistence type="predicted"/>
<gene>
    <name evidence="1" type="ORF">CHRY9393_00674</name>
</gene>
<protein>
    <submittedName>
        <fullName evidence="1">Uncharacterized protein</fullName>
    </submittedName>
</protein>
<dbReference type="EMBL" id="CACVBY010000009">
    <property type="protein sequence ID" value="CAA7386381.1"/>
    <property type="molecule type" value="Genomic_DNA"/>
</dbReference>
<organism evidence="1 2">
    <name type="scientific">Chryseobacterium fistulae</name>
    <dbReference type="NCBI Taxonomy" id="2675058"/>
    <lineage>
        <taxon>Bacteria</taxon>
        <taxon>Pseudomonadati</taxon>
        <taxon>Bacteroidota</taxon>
        <taxon>Flavobacteriia</taxon>
        <taxon>Flavobacteriales</taxon>
        <taxon>Weeksellaceae</taxon>
        <taxon>Chryseobacterium group</taxon>
        <taxon>Chryseobacterium</taxon>
    </lineage>
</organism>
<keyword evidence="2" id="KW-1185">Reference proteome</keyword>